<evidence type="ECO:0000313" key="1">
    <source>
        <dbReference type="EMBL" id="EUC48939.1"/>
    </source>
</evidence>
<gene>
    <name evidence="1" type="ORF">COCMIDRAFT_85852</name>
</gene>
<evidence type="ECO:0000313" key="2">
    <source>
        <dbReference type="Proteomes" id="UP000054032"/>
    </source>
</evidence>
<sequence length="82" mass="9729">MFINHFDRSWEFWYVDKLRLRFIAYVTCRTMKNARKCFQHKAEKEKRGRVGVSALHVLSASGKCFSRTSREVLQSLFLQANV</sequence>
<dbReference type="Proteomes" id="UP000054032">
    <property type="component" value="Unassembled WGS sequence"/>
</dbReference>
<proteinExistence type="predicted"/>
<keyword evidence="2" id="KW-1185">Reference proteome</keyword>
<accession>W6ZN60</accession>
<name>W6ZN60_COCMI</name>
<dbReference type="GeneID" id="19126750"/>
<dbReference type="KEGG" id="bor:COCMIDRAFT_85852"/>
<dbReference type="AlphaFoldDB" id="W6ZN60"/>
<organism evidence="1 2">
    <name type="scientific">Bipolaris oryzae ATCC 44560</name>
    <dbReference type="NCBI Taxonomy" id="930090"/>
    <lineage>
        <taxon>Eukaryota</taxon>
        <taxon>Fungi</taxon>
        <taxon>Dikarya</taxon>
        <taxon>Ascomycota</taxon>
        <taxon>Pezizomycotina</taxon>
        <taxon>Dothideomycetes</taxon>
        <taxon>Pleosporomycetidae</taxon>
        <taxon>Pleosporales</taxon>
        <taxon>Pleosporineae</taxon>
        <taxon>Pleosporaceae</taxon>
        <taxon>Bipolaris</taxon>
    </lineage>
</organism>
<dbReference type="HOGENOM" id="CLU_2557947_0_0_1"/>
<protein>
    <submittedName>
        <fullName evidence="1">Uncharacterized protein</fullName>
    </submittedName>
</protein>
<reference evidence="1 2" key="1">
    <citation type="journal article" date="2013" name="PLoS Genet.">
        <title>Comparative genome structure, secondary metabolite, and effector coding capacity across Cochliobolus pathogens.</title>
        <authorList>
            <person name="Condon B.J."/>
            <person name="Leng Y."/>
            <person name="Wu D."/>
            <person name="Bushley K.E."/>
            <person name="Ohm R.A."/>
            <person name="Otillar R."/>
            <person name="Martin J."/>
            <person name="Schackwitz W."/>
            <person name="Grimwood J."/>
            <person name="MohdZainudin N."/>
            <person name="Xue C."/>
            <person name="Wang R."/>
            <person name="Manning V.A."/>
            <person name="Dhillon B."/>
            <person name="Tu Z.J."/>
            <person name="Steffenson B.J."/>
            <person name="Salamov A."/>
            <person name="Sun H."/>
            <person name="Lowry S."/>
            <person name="LaButti K."/>
            <person name="Han J."/>
            <person name="Copeland A."/>
            <person name="Lindquist E."/>
            <person name="Barry K."/>
            <person name="Schmutz J."/>
            <person name="Baker S.E."/>
            <person name="Ciuffetti L.M."/>
            <person name="Grigoriev I.V."/>
            <person name="Zhong S."/>
            <person name="Turgeon B.G."/>
        </authorList>
    </citation>
    <scope>NUCLEOTIDE SEQUENCE [LARGE SCALE GENOMIC DNA]</scope>
    <source>
        <strain evidence="1 2">ATCC 44560</strain>
    </source>
</reference>
<dbReference type="RefSeq" id="XP_007684547.1">
    <property type="nucleotide sequence ID" value="XM_007686357.1"/>
</dbReference>
<dbReference type="EMBL" id="KI963936">
    <property type="protein sequence ID" value="EUC48939.1"/>
    <property type="molecule type" value="Genomic_DNA"/>
</dbReference>